<organism evidence="15 16">
    <name type="scientific">Corallincola platygyrae</name>
    <dbReference type="NCBI Taxonomy" id="1193278"/>
    <lineage>
        <taxon>Bacteria</taxon>
        <taxon>Pseudomonadati</taxon>
        <taxon>Pseudomonadota</taxon>
        <taxon>Gammaproteobacteria</taxon>
        <taxon>Alteromonadales</taxon>
        <taxon>Psychromonadaceae</taxon>
        <taxon>Corallincola</taxon>
    </lineage>
</organism>
<protein>
    <recommendedName>
        <fullName evidence="4 12">Homoserine kinase</fullName>
        <shortName evidence="12">HK</shortName>
        <shortName evidence="12">HSK</shortName>
        <ecNumber evidence="3 12">2.7.1.39</ecNumber>
    </recommendedName>
</protein>
<keyword evidence="8 12" id="KW-0547">Nucleotide-binding</keyword>
<dbReference type="RefSeq" id="WP_345339685.1">
    <property type="nucleotide sequence ID" value="NZ_BAABLI010000011.1"/>
</dbReference>
<reference evidence="16" key="1">
    <citation type="journal article" date="2019" name="Int. J. Syst. Evol. Microbiol.">
        <title>The Global Catalogue of Microorganisms (GCM) 10K type strain sequencing project: providing services to taxonomists for standard genome sequencing and annotation.</title>
        <authorList>
            <consortium name="The Broad Institute Genomics Platform"/>
            <consortium name="The Broad Institute Genome Sequencing Center for Infectious Disease"/>
            <person name="Wu L."/>
            <person name="Ma J."/>
        </authorList>
    </citation>
    <scope>NUCLEOTIDE SEQUENCE [LARGE SCALE GENOMIC DNA]</scope>
    <source>
        <strain evidence="16">CGMCC 1.10992</strain>
    </source>
</reference>
<evidence type="ECO:0000259" key="13">
    <source>
        <dbReference type="Pfam" id="PF00288"/>
    </source>
</evidence>
<evidence type="ECO:0000256" key="8">
    <source>
        <dbReference type="ARBA" id="ARBA00022741"/>
    </source>
</evidence>
<dbReference type="Gene3D" id="3.30.70.890">
    <property type="entry name" value="GHMP kinase, C-terminal domain"/>
    <property type="match status" value="1"/>
</dbReference>
<dbReference type="InterPro" id="IPR013750">
    <property type="entry name" value="GHMP_kinase_C_dom"/>
</dbReference>
<comment type="pathway">
    <text evidence="1 12">Amino-acid biosynthesis; L-threonine biosynthesis; L-threonine from L-aspartate: step 4/5.</text>
</comment>
<dbReference type="EC" id="2.7.1.39" evidence="3 12"/>
<evidence type="ECO:0000256" key="7">
    <source>
        <dbReference type="ARBA" id="ARBA00022697"/>
    </source>
</evidence>
<evidence type="ECO:0000256" key="1">
    <source>
        <dbReference type="ARBA" id="ARBA00005015"/>
    </source>
</evidence>
<dbReference type="PIRSF" id="PIRSF000676">
    <property type="entry name" value="Homoser_kin"/>
    <property type="match status" value="1"/>
</dbReference>
<name>A0ABW4XN41_9GAMM</name>
<evidence type="ECO:0000256" key="3">
    <source>
        <dbReference type="ARBA" id="ARBA00012078"/>
    </source>
</evidence>
<feature type="domain" description="GHMP kinase N-terminal" evidence="13">
    <location>
        <begin position="66"/>
        <end position="158"/>
    </location>
</feature>
<comment type="catalytic activity">
    <reaction evidence="11 12">
        <text>L-homoserine + ATP = O-phospho-L-homoserine + ADP + H(+)</text>
        <dbReference type="Rhea" id="RHEA:13985"/>
        <dbReference type="ChEBI" id="CHEBI:15378"/>
        <dbReference type="ChEBI" id="CHEBI:30616"/>
        <dbReference type="ChEBI" id="CHEBI:57476"/>
        <dbReference type="ChEBI" id="CHEBI:57590"/>
        <dbReference type="ChEBI" id="CHEBI:456216"/>
        <dbReference type="EC" id="2.7.1.39"/>
    </reaction>
</comment>
<dbReference type="Pfam" id="PF00288">
    <property type="entry name" value="GHMP_kinases_N"/>
    <property type="match status" value="1"/>
</dbReference>
<comment type="function">
    <text evidence="12">Catalyzes the ATP-dependent phosphorylation of L-homoserine to L-homoserine phosphate.</text>
</comment>
<dbReference type="NCBIfam" id="TIGR00191">
    <property type="entry name" value="thrB"/>
    <property type="match status" value="1"/>
</dbReference>
<feature type="binding site" evidence="12">
    <location>
        <begin position="99"/>
        <end position="109"/>
    </location>
    <ligand>
        <name>ATP</name>
        <dbReference type="ChEBI" id="CHEBI:30616"/>
    </ligand>
</feature>
<dbReference type="PANTHER" id="PTHR20861:SF1">
    <property type="entry name" value="HOMOSERINE KINASE"/>
    <property type="match status" value="1"/>
</dbReference>
<comment type="similarity">
    <text evidence="2 12">Belongs to the GHMP kinase family. Homoserine kinase subfamily.</text>
</comment>
<keyword evidence="10 12" id="KW-0067">ATP-binding</keyword>
<dbReference type="PRINTS" id="PR00958">
    <property type="entry name" value="HOMSERKINASE"/>
</dbReference>
<evidence type="ECO:0000313" key="15">
    <source>
        <dbReference type="EMBL" id="MFD2097006.1"/>
    </source>
</evidence>
<dbReference type="HAMAP" id="MF_00384">
    <property type="entry name" value="Homoser_kinase"/>
    <property type="match status" value="1"/>
</dbReference>
<dbReference type="InterPro" id="IPR006203">
    <property type="entry name" value="GHMP_knse_ATP-bd_CS"/>
</dbReference>
<evidence type="ECO:0000256" key="4">
    <source>
        <dbReference type="ARBA" id="ARBA00017858"/>
    </source>
</evidence>
<dbReference type="InterPro" id="IPR000870">
    <property type="entry name" value="Homoserine_kinase"/>
</dbReference>
<keyword evidence="5 12" id="KW-0028">Amino-acid biosynthesis</keyword>
<dbReference type="Gene3D" id="3.30.230.10">
    <property type="match status" value="1"/>
</dbReference>
<dbReference type="EMBL" id="JBHUHT010000014">
    <property type="protein sequence ID" value="MFD2097006.1"/>
    <property type="molecule type" value="Genomic_DNA"/>
</dbReference>
<evidence type="ECO:0000313" key="16">
    <source>
        <dbReference type="Proteomes" id="UP001597380"/>
    </source>
</evidence>
<comment type="subcellular location">
    <subcellularLocation>
        <location evidence="12">Cytoplasm</location>
    </subcellularLocation>
</comment>
<dbReference type="InterPro" id="IPR006204">
    <property type="entry name" value="GHMP_kinase_N_dom"/>
</dbReference>
<proteinExistence type="inferred from homology"/>
<dbReference type="Proteomes" id="UP001597380">
    <property type="component" value="Unassembled WGS sequence"/>
</dbReference>
<dbReference type="PANTHER" id="PTHR20861">
    <property type="entry name" value="HOMOSERINE/4-DIPHOSPHOCYTIDYL-2-C-METHYL-D-ERYTHRITOL KINASE"/>
    <property type="match status" value="1"/>
</dbReference>
<evidence type="ECO:0000256" key="5">
    <source>
        <dbReference type="ARBA" id="ARBA00022605"/>
    </source>
</evidence>
<keyword evidence="9 12" id="KW-0418">Kinase</keyword>
<keyword evidence="16" id="KW-1185">Reference proteome</keyword>
<accession>A0ABW4XN41</accession>
<evidence type="ECO:0000259" key="14">
    <source>
        <dbReference type="Pfam" id="PF08544"/>
    </source>
</evidence>
<dbReference type="PROSITE" id="PS00627">
    <property type="entry name" value="GHMP_KINASES_ATP"/>
    <property type="match status" value="1"/>
</dbReference>
<gene>
    <name evidence="12 15" type="primary">thrB</name>
    <name evidence="15" type="ORF">ACFSJ3_13500</name>
</gene>
<dbReference type="NCBIfam" id="NF002288">
    <property type="entry name" value="PRK01212.1-4"/>
    <property type="match status" value="1"/>
</dbReference>
<dbReference type="SUPFAM" id="SSF54211">
    <property type="entry name" value="Ribosomal protein S5 domain 2-like"/>
    <property type="match status" value="1"/>
</dbReference>
<sequence>MALTVYAPASIGNLSVGFDILGAALSPVDGALLGDSVTIEQSEHGDFALNCVGRFVDKLPTDPKQNIIYDCYLAFRREMAEIGRTDEVAVSMTLEKHLPIGSGLGSSASSIVAAFYALNEHYGRPFDEAKLLAMMGELEGQISGSIHYDNVAPCYLGGIQLMLEKEGRISESLPVIDDWHIVSTYPGISISTAEARAILPNHYSRADIIDHGRHLGTFIHALYRGDGELAAESIRDVVAEPYRKQLIPGFDEMREQMMAQGALAVGISGSGPSVFVITDSQQKAEAMHRWMQQHFIRNDRGFSHVCRIDSLGTRVLEETA</sequence>
<dbReference type="SUPFAM" id="SSF55060">
    <property type="entry name" value="GHMP Kinase, C-terminal domain"/>
    <property type="match status" value="1"/>
</dbReference>
<comment type="caution">
    <text evidence="15">The sequence shown here is derived from an EMBL/GenBank/DDBJ whole genome shotgun (WGS) entry which is preliminary data.</text>
</comment>
<evidence type="ECO:0000256" key="6">
    <source>
        <dbReference type="ARBA" id="ARBA00022679"/>
    </source>
</evidence>
<dbReference type="Pfam" id="PF08544">
    <property type="entry name" value="GHMP_kinases_C"/>
    <property type="match status" value="1"/>
</dbReference>
<keyword evidence="7 12" id="KW-0791">Threonine biosynthesis</keyword>
<dbReference type="InterPro" id="IPR020568">
    <property type="entry name" value="Ribosomal_Su5_D2-typ_SF"/>
</dbReference>
<evidence type="ECO:0000256" key="2">
    <source>
        <dbReference type="ARBA" id="ARBA00007370"/>
    </source>
</evidence>
<evidence type="ECO:0000256" key="11">
    <source>
        <dbReference type="ARBA" id="ARBA00049375"/>
    </source>
</evidence>
<keyword evidence="12" id="KW-0963">Cytoplasm</keyword>
<evidence type="ECO:0000256" key="9">
    <source>
        <dbReference type="ARBA" id="ARBA00022777"/>
    </source>
</evidence>
<dbReference type="InterPro" id="IPR014721">
    <property type="entry name" value="Ribsml_uS5_D2-typ_fold_subgr"/>
</dbReference>
<keyword evidence="6 12" id="KW-0808">Transferase</keyword>
<dbReference type="GO" id="GO:0004413">
    <property type="term" value="F:homoserine kinase activity"/>
    <property type="evidence" value="ECO:0007669"/>
    <property type="project" value="UniProtKB-EC"/>
</dbReference>
<evidence type="ECO:0000256" key="10">
    <source>
        <dbReference type="ARBA" id="ARBA00022840"/>
    </source>
</evidence>
<dbReference type="InterPro" id="IPR036554">
    <property type="entry name" value="GHMP_kinase_C_sf"/>
</dbReference>
<feature type="domain" description="GHMP kinase C-terminal" evidence="14">
    <location>
        <begin position="219"/>
        <end position="295"/>
    </location>
</feature>
<evidence type="ECO:0000256" key="12">
    <source>
        <dbReference type="HAMAP-Rule" id="MF_00384"/>
    </source>
</evidence>